<dbReference type="InterPro" id="IPR018392">
    <property type="entry name" value="LysM"/>
</dbReference>
<dbReference type="OrthoDB" id="370541at2"/>
<dbReference type="Gene3D" id="3.10.350.10">
    <property type="entry name" value="LysM domain"/>
    <property type="match status" value="1"/>
</dbReference>
<dbReference type="GO" id="GO:0005737">
    <property type="term" value="C:cytoplasm"/>
    <property type="evidence" value="ECO:0007669"/>
    <property type="project" value="UniProtKB-SubCell"/>
</dbReference>
<organism evidence="6 7">
    <name type="scientific">Pseudoluteimonas lycopersici</name>
    <dbReference type="NCBI Taxonomy" id="1324796"/>
    <lineage>
        <taxon>Bacteria</taxon>
        <taxon>Pseudomonadati</taxon>
        <taxon>Pseudomonadota</taxon>
        <taxon>Gammaproteobacteria</taxon>
        <taxon>Lysobacterales</taxon>
        <taxon>Lysobacteraceae</taxon>
        <taxon>Pseudoluteimonas</taxon>
    </lineage>
</organism>
<dbReference type="FunFam" id="3.10.350.10:FF:000001">
    <property type="entry name" value="Peptidoglycan-binding protein LysM"/>
    <property type="match status" value="1"/>
</dbReference>
<evidence type="ECO:0000256" key="2">
    <source>
        <dbReference type="ARBA" id="ARBA00022490"/>
    </source>
</evidence>
<dbReference type="RefSeq" id="WP_143879610.1">
    <property type="nucleotide sequence ID" value="NZ_BAABLZ010000001.1"/>
</dbReference>
<evidence type="ECO:0000256" key="4">
    <source>
        <dbReference type="SAM" id="MobiDB-lite"/>
    </source>
</evidence>
<reference evidence="6 7" key="1">
    <citation type="submission" date="2019-07" db="EMBL/GenBank/DDBJ databases">
        <title>Lysobacter weifangensis sp. nov., isolated from bensulfuron-methyl contaminated farmland soil.</title>
        <authorList>
            <person name="Zhao H."/>
        </authorList>
    </citation>
    <scope>NUCLEOTIDE SEQUENCE [LARGE SCALE GENOMIC DNA]</scope>
    <source>
        <strain evidence="6 7">CC-Bw-6</strain>
    </source>
</reference>
<dbReference type="Pfam" id="PF01476">
    <property type="entry name" value="LysM"/>
    <property type="match status" value="1"/>
</dbReference>
<comment type="subcellular location">
    <subcellularLocation>
        <location evidence="1">Cytoplasm</location>
    </subcellularLocation>
</comment>
<keyword evidence="7" id="KW-1185">Reference proteome</keyword>
<evidence type="ECO:0000256" key="1">
    <source>
        <dbReference type="ARBA" id="ARBA00004496"/>
    </source>
</evidence>
<dbReference type="AlphaFoldDB" id="A0A516V6F1"/>
<dbReference type="EMBL" id="CP041742">
    <property type="protein sequence ID" value="QDQ74100.1"/>
    <property type="molecule type" value="Genomic_DNA"/>
</dbReference>
<dbReference type="Proteomes" id="UP000315891">
    <property type="component" value="Chromosome"/>
</dbReference>
<feature type="region of interest" description="Disordered" evidence="4">
    <location>
        <begin position="1"/>
        <end position="71"/>
    </location>
</feature>
<dbReference type="InterPro" id="IPR036779">
    <property type="entry name" value="LysM_dom_sf"/>
</dbReference>
<evidence type="ECO:0000256" key="3">
    <source>
        <dbReference type="ARBA" id="ARBA00072219"/>
    </source>
</evidence>
<dbReference type="PROSITE" id="PS51782">
    <property type="entry name" value="LYSM"/>
    <property type="match status" value="1"/>
</dbReference>
<dbReference type="CDD" id="cd00118">
    <property type="entry name" value="LysM"/>
    <property type="match status" value="1"/>
</dbReference>
<dbReference type="PANTHER" id="PTHR34700:SF4">
    <property type="entry name" value="PHAGE-LIKE ELEMENT PBSX PROTEIN XKDP"/>
    <property type="match status" value="1"/>
</dbReference>
<dbReference type="SMART" id="SM00257">
    <property type="entry name" value="LysM"/>
    <property type="match status" value="1"/>
</dbReference>
<gene>
    <name evidence="6" type="ORF">FNZ56_09510</name>
</gene>
<feature type="compositionally biased region" description="Polar residues" evidence="4">
    <location>
        <begin position="1"/>
        <end position="15"/>
    </location>
</feature>
<dbReference type="SUPFAM" id="SSF54106">
    <property type="entry name" value="LysM domain"/>
    <property type="match status" value="1"/>
</dbReference>
<dbReference type="PANTHER" id="PTHR34700">
    <property type="entry name" value="POTASSIUM BINDING PROTEIN KBP"/>
    <property type="match status" value="1"/>
</dbReference>
<feature type="domain" description="LysM" evidence="5">
    <location>
        <begin position="72"/>
        <end position="121"/>
    </location>
</feature>
<sequence length="126" mass="12961">MTNPQNPKDPNSLSLASGGEKKADFSNVQGHVDTVPDTSGGSGGTGGKADFSNVVGKVDGVPDGGGAGAGEQTYTVQKGDTLSHIAQKHYGKASKWHAIFDANRDQIDDPDKIFPGQVLKLPDANG</sequence>
<evidence type="ECO:0000313" key="6">
    <source>
        <dbReference type="EMBL" id="QDQ74100.1"/>
    </source>
</evidence>
<protein>
    <recommendedName>
        <fullName evidence="3">Potassium binding protein Kbp</fullName>
    </recommendedName>
</protein>
<dbReference type="InterPro" id="IPR052196">
    <property type="entry name" value="Bact_Kbp"/>
</dbReference>
<proteinExistence type="predicted"/>
<keyword evidence="2" id="KW-0963">Cytoplasm</keyword>
<accession>A0A516V6F1</accession>
<evidence type="ECO:0000313" key="7">
    <source>
        <dbReference type="Proteomes" id="UP000315891"/>
    </source>
</evidence>
<evidence type="ECO:0000259" key="5">
    <source>
        <dbReference type="PROSITE" id="PS51782"/>
    </source>
</evidence>
<name>A0A516V6F1_9GAMM</name>